<dbReference type="KEGG" id="tsph:KIH39_18770"/>
<dbReference type="RefSeq" id="WP_213494762.1">
    <property type="nucleotide sequence ID" value="NZ_CP074694.1"/>
</dbReference>
<accession>A0A8E6EU33</accession>
<reference evidence="1" key="1">
    <citation type="submission" date="2021-05" db="EMBL/GenBank/DDBJ databases">
        <title>Complete genome sequence of the cellulolytic planctomycete Telmatocola sphagniphila SP2T and characterization of the first cellulase from planctomycetes.</title>
        <authorList>
            <person name="Rakitin A.L."/>
            <person name="Beletsky A.V."/>
            <person name="Naumoff D.G."/>
            <person name="Kulichevskaya I.S."/>
            <person name="Mardanov A.V."/>
            <person name="Ravin N.V."/>
            <person name="Dedysh S.N."/>
        </authorList>
    </citation>
    <scope>NUCLEOTIDE SEQUENCE</scope>
    <source>
        <strain evidence="1">SP2T</strain>
    </source>
</reference>
<protein>
    <submittedName>
        <fullName evidence="1">Uncharacterized protein</fullName>
    </submittedName>
</protein>
<evidence type="ECO:0000313" key="2">
    <source>
        <dbReference type="Proteomes" id="UP000676194"/>
    </source>
</evidence>
<dbReference type="Proteomes" id="UP000676194">
    <property type="component" value="Chromosome"/>
</dbReference>
<dbReference type="EMBL" id="CP074694">
    <property type="protein sequence ID" value="QVL30880.1"/>
    <property type="molecule type" value="Genomic_DNA"/>
</dbReference>
<proteinExistence type="predicted"/>
<organism evidence="1 2">
    <name type="scientific">Telmatocola sphagniphila</name>
    <dbReference type="NCBI Taxonomy" id="1123043"/>
    <lineage>
        <taxon>Bacteria</taxon>
        <taxon>Pseudomonadati</taxon>
        <taxon>Planctomycetota</taxon>
        <taxon>Planctomycetia</taxon>
        <taxon>Gemmatales</taxon>
        <taxon>Gemmataceae</taxon>
    </lineage>
</organism>
<sequence>MSSILRPSPVAPSSSAPRAVPAAALPDSEKFLTELCDFLTKLDQEREILRQVELPADAERAVQTVYQLVDSIVEFANERFGINHRHEKLQATILEFYQDSNELLPSLRRRRFQRSLTSGEFAAQKGLIARVLNLFVEALYLQFEFFTSQLADRRHARIWVEAAAVFCVDVQRILRSYGLTETEVRRNSGHDE</sequence>
<keyword evidence="2" id="KW-1185">Reference proteome</keyword>
<evidence type="ECO:0000313" key="1">
    <source>
        <dbReference type="EMBL" id="QVL30880.1"/>
    </source>
</evidence>
<dbReference type="AlphaFoldDB" id="A0A8E6EU33"/>
<name>A0A8E6EU33_9BACT</name>
<gene>
    <name evidence="1" type="ORF">KIH39_18770</name>
</gene>